<dbReference type="PANTHER" id="PTHR46325">
    <property type="entry name" value="CRIB DOMAIN-CONTAINING PROTEIN RIC8"/>
    <property type="match status" value="1"/>
</dbReference>
<dbReference type="CDD" id="cd00132">
    <property type="entry name" value="CRIB"/>
    <property type="match status" value="1"/>
</dbReference>
<dbReference type="PROSITE" id="PS50108">
    <property type="entry name" value="CRIB"/>
    <property type="match status" value="1"/>
</dbReference>
<dbReference type="InterPro" id="IPR000095">
    <property type="entry name" value="CRIB_dom"/>
</dbReference>
<dbReference type="EMBL" id="JABFUD020000002">
    <property type="protein sequence ID" value="KAI5083571.1"/>
    <property type="molecule type" value="Genomic_DNA"/>
</dbReference>
<evidence type="ECO:0000313" key="5">
    <source>
        <dbReference type="Proteomes" id="UP000886520"/>
    </source>
</evidence>
<dbReference type="PANTHER" id="PTHR46325:SF20">
    <property type="entry name" value="CRIB DOMAIN-CONTAINING PROTEIN RIC10"/>
    <property type="match status" value="1"/>
</dbReference>
<dbReference type="Proteomes" id="UP000886520">
    <property type="component" value="Chromosome 3"/>
</dbReference>
<comment type="caution">
    <text evidence="3">The sequence shown here is derived from an EMBL/GenBank/DDBJ whole genome shotgun (WGS) entry which is preliminary data.</text>
</comment>
<evidence type="ECO:0000256" key="1">
    <source>
        <dbReference type="SAM" id="MobiDB-lite"/>
    </source>
</evidence>
<evidence type="ECO:0000259" key="2">
    <source>
        <dbReference type="PROSITE" id="PS50108"/>
    </source>
</evidence>
<feature type="region of interest" description="Disordered" evidence="1">
    <location>
        <begin position="293"/>
        <end position="350"/>
    </location>
</feature>
<protein>
    <recommendedName>
        <fullName evidence="2">CRIB domain-containing protein</fullName>
    </recommendedName>
</protein>
<gene>
    <name evidence="3" type="ORF">GOP47_0002536</name>
    <name evidence="4" type="ORF">GOP47_0003314</name>
</gene>
<feature type="region of interest" description="Disordered" evidence="1">
    <location>
        <begin position="128"/>
        <end position="177"/>
    </location>
</feature>
<evidence type="ECO:0000313" key="3">
    <source>
        <dbReference type="EMBL" id="KAI5082793.1"/>
    </source>
</evidence>
<name>A0A9D4ZP74_ADICA</name>
<sequence length="350" mass="38462">MKTLGWPPNFVARCPVRLFEAAGGSNAWAPSGTAGEFHMRPLGNAVLHFQLRDLLDNQILFEHTMRKPDAFVVSARRFFVIRLENGSFRGFGFSEEDAASEMKRQVLKAVKPYNIQDYSGEGLQKNASALDPKASVPDGSARLTGSTSKKETSVMSYESVPRRSTKRPSQLSREQEPALGPSLEIAVFSAAPRSNLFQSKWKIVLKGLTGLSRIKTLGAISQVLGRQEREMEIGYPTDVKHVAHIGWDGPSVGGPNWIDELKPAPDFSSGPLREFGQPRGSDWIHDAFSAAKWTPSGVGETSTSPPKPPAEYLDPDTAQVNKKKSKWKLFGSGQKSSNETAVHIHQNMKC</sequence>
<proteinExistence type="predicted"/>
<dbReference type="Pfam" id="PF00786">
    <property type="entry name" value="PBD"/>
    <property type="match status" value="1"/>
</dbReference>
<accession>A0A9D4ZP74</accession>
<dbReference type="OrthoDB" id="4206278at2759"/>
<feature type="domain" description="CRIB" evidence="2">
    <location>
        <begin position="233"/>
        <end position="246"/>
    </location>
</feature>
<evidence type="ECO:0000313" key="4">
    <source>
        <dbReference type="EMBL" id="KAI5083571.1"/>
    </source>
</evidence>
<keyword evidence="5" id="KW-1185">Reference proteome</keyword>
<reference evidence="3" key="1">
    <citation type="submission" date="2021-01" db="EMBL/GenBank/DDBJ databases">
        <title>Adiantum capillus-veneris genome.</title>
        <authorList>
            <person name="Fang Y."/>
            <person name="Liao Q."/>
        </authorList>
    </citation>
    <scope>NUCLEOTIDE SEQUENCE</scope>
    <source>
        <strain evidence="3">H3</strain>
        <tissue evidence="3">Leaf</tissue>
    </source>
</reference>
<dbReference type="EMBL" id="JABFUD020000002">
    <property type="protein sequence ID" value="KAI5082793.1"/>
    <property type="molecule type" value="Genomic_DNA"/>
</dbReference>
<dbReference type="AlphaFoldDB" id="A0A9D4ZP74"/>
<organism evidence="3 5">
    <name type="scientific">Adiantum capillus-veneris</name>
    <name type="common">Maidenhair fern</name>
    <dbReference type="NCBI Taxonomy" id="13818"/>
    <lineage>
        <taxon>Eukaryota</taxon>
        <taxon>Viridiplantae</taxon>
        <taxon>Streptophyta</taxon>
        <taxon>Embryophyta</taxon>
        <taxon>Tracheophyta</taxon>
        <taxon>Polypodiopsida</taxon>
        <taxon>Polypodiidae</taxon>
        <taxon>Polypodiales</taxon>
        <taxon>Pteridineae</taxon>
        <taxon>Pteridaceae</taxon>
        <taxon>Vittarioideae</taxon>
        <taxon>Adiantum</taxon>
    </lineage>
</organism>